<name>A0A8D8AW97_CULPI</name>
<evidence type="ECO:0000256" key="1">
    <source>
        <dbReference type="SAM" id="Phobius"/>
    </source>
</evidence>
<sequence>MSSKERFCTYGYVYAAFGIISSVLHMMGMNSHYAMKSKDGLINEAYHIPRSAEVSSGLFSLVFFIILIVGIYKKNITLVKIFKVVFLISGVLGYIALFCGFLLAIASMIEDSQRNFGAVLLLILVIALAIYTAFFKLVLWIVNGLVDYIENLNEDGKEAVMFNEQINVGFEKV</sequence>
<keyword evidence="1" id="KW-0812">Transmembrane</keyword>
<organism evidence="2">
    <name type="scientific">Culex pipiens</name>
    <name type="common">House mosquito</name>
    <dbReference type="NCBI Taxonomy" id="7175"/>
    <lineage>
        <taxon>Eukaryota</taxon>
        <taxon>Metazoa</taxon>
        <taxon>Ecdysozoa</taxon>
        <taxon>Arthropoda</taxon>
        <taxon>Hexapoda</taxon>
        <taxon>Insecta</taxon>
        <taxon>Pterygota</taxon>
        <taxon>Neoptera</taxon>
        <taxon>Endopterygota</taxon>
        <taxon>Diptera</taxon>
        <taxon>Nematocera</taxon>
        <taxon>Culicoidea</taxon>
        <taxon>Culicidae</taxon>
        <taxon>Culicinae</taxon>
        <taxon>Culicini</taxon>
        <taxon>Culex</taxon>
        <taxon>Culex</taxon>
    </lineage>
</organism>
<dbReference type="AlphaFoldDB" id="A0A8D8AW97"/>
<evidence type="ECO:0000313" key="2">
    <source>
        <dbReference type="EMBL" id="CAG6462835.1"/>
    </source>
</evidence>
<protein>
    <submittedName>
        <fullName evidence="2">(northern house mosquito) hypothetical protein</fullName>
    </submittedName>
</protein>
<dbReference type="EMBL" id="HBUE01046437">
    <property type="protein sequence ID" value="CAG6462835.1"/>
    <property type="molecule type" value="Transcribed_RNA"/>
</dbReference>
<feature type="transmembrane region" description="Helical" evidence="1">
    <location>
        <begin position="118"/>
        <end position="142"/>
    </location>
</feature>
<dbReference type="EMBL" id="HBUE01046436">
    <property type="protein sequence ID" value="CAG6462834.1"/>
    <property type="molecule type" value="Transcribed_RNA"/>
</dbReference>
<keyword evidence="1" id="KW-1133">Transmembrane helix</keyword>
<feature type="transmembrane region" description="Helical" evidence="1">
    <location>
        <begin position="54"/>
        <end position="72"/>
    </location>
</feature>
<proteinExistence type="predicted"/>
<feature type="transmembrane region" description="Helical" evidence="1">
    <location>
        <begin position="12"/>
        <end position="34"/>
    </location>
</feature>
<dbReference type="EMBL" id="HBUE01304229">
    <property type="protein sequence ID" value="CAG6580307.1"/>
    <property type="molecule type" value="Transcribed_RNA"/>
</dbReference>
<reference evidence="2" key="1">
    <citation type="submission" date="2021-05" db="EMBL/GenBank/DDBJ databases">
        <authorList>
            <person name="Alioto T."/>
            <person name="Alioto T."/>
            <person name="Gomez Garrido J."/>
        </authorList>
    </citation>
    <scope>NUCLEOTIDE SEQUENCE</scope>
</reference>
<keyword evidence="1" id="KW-0472">Membrane</keyword>
<dbReference type="EMBL" id="HBUE01198156">
    <property type="protein sequence ID" value="CAG6528562.1"/>
    <property type="molecule type" value="Transcribed_RNA"/>
</dbReference>
<feature type="transmembrane region" description="Helical" evidence="1">
    <location>
        <begin position="84"/>
        <end position="106"/>
    </location>
</feature>
<accession>A0A8D8AW97</accession>